<feature type="binding site" evidence="5">
    <location>
        <position position="156"/>
    </location>
    <ligand>
        <name>xanthine</name>
        <dbReference type="ChEBI" id="CHEBI:17712"/>
    </ligand>
</feature>
<dbReference type="GO" id="GO:0032265">
    <property type="term" value="P:XMP salvage"/>
    <property type="evidence" value="ECO:0007669"/>
    <property type="project" value="UniProtKB-UniRule"/>
</dbReference>
<name>A0A4R3L275_9BACL</name>
<evidence type="ECO:0000256" key="4">
    <source>
        <dbReference type="ARBA" id="ARBA00022726"/>
    </source>
</evidence>
<dbReference type="InterPro" id="IPR000836">
    <property type="entry name" value="PRTase_dom"/>
</dbReference>
<evidence type="ECO:0000256" key="1">
    <source>
        <dbReference type="ARBA" id="ARBA00022490"/>
    </source>
</evidence>
<keyword evidence="9" id="KW-1185">Reference proteome</keyword>
<dbReference type="AlphaFoldDB" id="A0A4R3L275"/>
<comment type="pathway">
    <text evidence="5">Purine metabolism; XMP biosynthesis via salvage pathway; XMP from xanthine: step 1/1.</text>
</comment>
<comment type="caution">
    <text evidence="5">Lacks conserved residue(s) required for the propagation of feature annotation.</text>
</comment>
<evidence type="ECO:0000256" key="6">
    <source>
        <dbReference type="NCBIfam" id="TIGR01744"/>
    </source>
</evidence>
<gene>
    <name evidence="5" type="primary">xpt</name>
    <name evidence="8" type="ORF">EDD58_1165</name>
</gene>
<keyword evidence="4 5" id="KW-0660">Purine salvage</keyword>
<dbReference type="InterPro" id="IPR029057">
    <property type="entry name" value="PRTase-like"/>
</dbReference>
<keyword evidence="1 5" id="KW-0963">Cytoplasm</keyword>
<evidence type="ECO:0000313" key="8">
    <source>
        <dbReference type="EMBL" id="TCS92189.1"/>
    </source>
</evidence>
<dbReference type="Gene3D" id="3.40.50.2020">
    <property type="match status" value="1"/>
</dbReference>
<dbReference type="GO" id="GO:0006166">
    <property type="term" value="P:purine ribonucleoside salvage"/>
    <property type="evidence" value="ECO:0007669"/>
    <property type="project" value="UniProtKB-KW"/>
</dbReference>
<dbReference type="UniPathway" id="UPA00602">
    <property type="reaction ID" value="UER00658"/>
</dbReference>
<comment type="function">
    <text evidence="5">Converts the preformed base xanthine, a product of nucleic acid breakdown, to xanthosine 5'-monophosphate (XMP), so it can be reused for RNA or DNA synthesis.</text>
</comment>
<feature type="binding site" evidence="5">
    <location>
        <begin position="128"/>
        <end position="132"/>
    </location>
    <ligand>
        <name>5-phospho-alpha-D-ribose 1-diphosphate</name>
        <dbReference type="ChEBI" id="CHEBI:58017"/>
    </ligand>
</feature>
<accession>A0A4R3L275</accession>
<reference evidence="8 9" key="1">
    <citation type="submission" date="2019-03" db="EMBL/GenBank/DDBJ databases">
        <title>Genomic Encyclopedia of Type Strains, Phase IV (KMG-IV): sequencing the most valuable type-strain genomes for metagenomic binning, comparative biology and taxonomic classification.</title>
        <authorList>
            <person name="Goeker M."/>
        </authorList>
    </citation>
    <scope>NUCLEOTIDE SEQUENCE [LARGE SCALE GENOMIC DNA]</scope>
    <source>
        <strain evidence="8 9">DSM 45707</strain>
    </source>
</reference>
<comment type="subunit">
    <text evidence="5">Homodimer.</text>
</comment>
<comment type="similarity">
    <text evidence="5">Belongs to the purine/pyrimidine phosphoribosyltransferase family. Xpt subfamily.</text>
</comment>
<dbReference type="GO" id="GO:0046110">
    <property type="term" value="P:xanthine metabolic process"/>
    <property type="evidence" value="ECO:0007669"/>
    <property type="project" value="UniProtKB-UniRule"/>
</dbReference>
<comment type="subcellular location">
    <subcellularLocation>
        <location evidence="5">Cytoplasm</location>
    </subcellularLocation>
</comment>
<keyword evidence="3 5" id="KW-0808">Transferase</keyword>
<evidence type="ECO:0000256" key="5">
    <source>
        <dbReference type="HAMAP-Rule" id="MF_01184"/>
    </source>
</evidence>
<sequence length="190" mass="21082">MQPLKEKILSEGKVLSNEIIKVDAFINHQIDPLLMKGIGSEFCRRFSDTEITKVLTIESSGIAPALMTALELQVPVVFARKKKSLTLRNHLYESKVFSFTKKEVNHITVSKDYITKEDRVLVIDDFLANGQAADGLMDIVEQSGAHLVGIGILIEKAFQEGGKLLREKGIRVESLAKIASLEDGKVLFVD</sequence>
<dbReference type="OrthoDB" id="9790678at2"/>
<evidence type="ECO:0000256" key="2">
    <source>
        <dbReference type="ARBA" id="ARBA00022676"/>
    </source>
</evidence>
<evidence type="ECO:0000313" key="9">
    <source>
        <dbReference type="Proteomes" id="UP000294937"/>
    </source>
</evidence>
<evidence type="ECO:0000259" key="7">
    <source>
        <dbReference type="Pfam" id="PF00156"/>
    </source>
</evidence>
<dbReference type="PANTHER" id="PTHR43864:SF1">
    <property type="entry name" value="XANTHINE PHOSPHORIBOSYLTRANSFERASE"/>
    <property type="match status" value="1"/>
</dbReference>
<dbReference type="Pfam" id="PF00156">
    <property type="entry name" value="Pribosyltran"/>
    <property type="match status" value="1"/>
</dbReference>
<dbReference type="SUPFAM" id="SSF53271">
    <property type="entry name" value="PRTase-like"/>
    <property type="match status" value="1"/>
</dbReference>
<dbReference type="NCBIfam" id="TIGR01744">
    <property type="entry name" value="XPRTase"/>
    <property type="match status" value="1"/>
</dbReference>
<feature type="binding site" evidence="5">
    <location>
        <position position="27"/>
    </location>
    <ligand>
        <name>xanthine</name>
        <dbReference type="ChEBI" id="CHEBI:17712"/>
    </ligand>
</feature>
<organism evidence="8 9">
    <name type="scientific">Hazenella coriacea</name>
    <dbReference type="NCBI Taxonomy" id="1179467"/>
    <lineage>
        <taxon>Bacteria</taxon>
        <taxon>Bacillati</taxon>
        <taxon>Bacillota</taxon>
        <taxon>Bacilli</taxon>
        <taxon>Bacillales</taxon>
        <taxon>Thermoactinomycetaceae</taxon>
        <taxon>Hazenella</taxon>
    </lineage>
</organism>
<dbReference type="InterPro" id="IPR050118">
    <property type="entry name" value="Pur/Pyrimidine_PRTase"/>
</dbReference>
<dbReference type="InterPro" id="IPR010079">
    <property type="entry name" value="Xanthine_PRibTrfase"/>
</dbReference>
<feature type="domain" description="Phosphoribosyltransferase" evidence="7">
    <location>
        <begin position="48"/>
        <end position="157"/>
    </location>
</feature>
<protein>
    <recommendedName>
        <fullName evidence="5 6">Xanthine phosphoribosyltransferase</fullName>
        <shortName evidence="5">XPRTase</shortName>
        <ecNumber evidence="5 6">2.4.2.22</ecNumber>
    </recommendedName>
</protein>
<comment type="catalytic activity">
    <reaction evidence="5">
        <text>XMP + diphosphate = xanthine + 5-phospho-alpha-D-ribose 1-diphosphate</text>
        <dbReference type="Rhea" id="RHEA:10800"/>
        <dbReference type="ChEBI" id="CHEBI:17712"/>
        <dbReference type="ChEBI" id="CHEBI:33019"/>
        <dbReference type="ChEBI" id="CHEBI:57464"/>
        <dbReference type="ChEBI" id="CHEBI:58017"/>
        <dbReference type="EC" id="2.4.2.22"/>
    </reaction>
</comment>
<dbReference type="EC" id="2.4.2.22" evidence="5 6"/>
<dbReference type="NCBIfam" id="NF006671">
    <property type="entry name" value="PRK09219.1"/>
    <property type="match status" value="1"/>
</dbReference>
<dbReference type="RefSeq" id="WP_131926852.1">
    <property type="nucleotide sequence ID" value="NZ_SMAG01000016.1"/>
</dbReference>
<dbReference type="Proteomes" id="UP000294937">
    <property type="component" value="Unassembled WGS sequence"/>
</dbReference>
<dbReference type="CDD" id="cd06223">
    <property type="entry name" value="PRTases_typeI"/>
    <property type="match status" value="1"/>
</dbReference>
<dbReference type="GO" id="GO:0000310">
    <property type="term" value="F:xanthine phosphoribosyltransferase activity"/>
    <property type="evidence" value="ECO:0007669"/>
    <property type="project" value="UniProtKB-UniRule"/>
</dbReference>
<proteinExistence type="inferred from homology"/>
<dbReference type="GO" id="GO:0005737">
    <property type="term" value="C:cytoplasm"/>
    <property type="evidence" value="ECO:0007669"/>
    <property type="project" value="UniProtKB-SubCell"/>
</dbReference>
<dbReference type="EMBL" id="SMAG01000016">
    <property type="protein sequence ID" value="TCS92189.1"/>
    <property type="molecule type" value="Genomic_DNA"/>
</dbReference>
<evidence type="ECO:0000256" key="3">
    <source>
        <dbReference type="ARBA" id="ARBA00022679"/>
    </source>
</evidence>
<keyword evidence="2 5" id="KW-0328">Glycosyltransferase</keyword>
<comment type="caution">
    <text evidence="8">The sequence shown here is derived from an EMBL/GenBank/DDBJ whole genome shotgun (WGS) entry which is preliminary data.</text>
</comment>
<dbReference type="HAMAP" id="MF_01184">
    <property type="entry name" value="XPRTase"/>
    <property type="match status" value="1"/>
</dbReference>
<dbReference type="PANTHER" id="PTHR43864">
    <property type="entry name" value="HYPOXANTHINE/GUANINE PHOSPHORIBOSYLTRANSFERASE"/>
    <property type="match status" value="1"/>
</dbReference>